<keyword evidence="1" id="KW-0812">Transmembrane</keyword>
<feature type="transmembrane region" description="Helical" evidence="1">
    <location>
        <begin position="36"/>
        <end position="57"/>
    </location>
</feature>
<feature type="transmembrane region" description="Helical" evidence="1">
    <location>
        <begin position="69"/>
        <end position="91"/>
    </location>
</feature>
<reference evidence="2 3" key="1">
    <citation type="submission" date="2022-08" db="EMBL/GenBank/DDBJ databases">
        <title>novel species in genus Aeromicrobium.</title>
        <authorList>
            <person name="Ye L."/>
        </authorList>
    </citation>
    <scope>NUCLEOTIDE SEQUENCE [LARGE SCALE GENOMIC DNA]</scope>
    <source>
        <strain evidence="3">zg-Y1379</strain>
    </source>
</reference>
<sequence>MPCWAWRSSGPASRYVWPTRCGWPTTPSGRYVLRSALAAFAFLAAVFAWSIFGLALAPSDPIDMDGSQAGFAMMGLIWAVTFTASTWYLFVGELRMGWAHSRSVARGL</sequence>
<dbReference type="RefSeq" id="WP_257125050.1">
    <property type="nucleotide sequence ID" value="NZ_CP102173.1"/>
</dbReference>
<evidence type="ECO:0000313" key="2">
    <source>
        <dbReference type="EMBL" id="UUP12731.1"/>
    </source>
</evidence>
<proteinExistence type="predicted"/>
<evidence type="ECO:0000313" key="3">
    <source>
        <dbReference type="Proteomes" id="UP001316184"/>
    </source>
</evidence>
<gene>
    <name evidence="2" type="ORF">NQV15_12815</name>
</gene>
<evidence type="ECO:0000256" key="1">
    <source>
        <dbReference type="SAM" id="Phobius"/>
    </source>
</evidence>
<dbReference type="Proteomes" id="UP001316184">
    <property type="component" value="Chromosome"/>
</dbReference>
<keyword evidence="1" id="KW-0472">Membrane</keyword>
<protein>
    <submittedName>
        <fullName evidence="2">Uncharacterized protein</fullName>
    </submittedName>
</protein>
<dbReference type="EMBL" id="CP102173">
    <property type="protein sequence ID" value="UUP12731.1"/>
    <property type="molecule type" value="Genomic_DNA"/>
</dbReference>
<keyword evidence="1" id="KW-1133">Transmembrane helix</keyword>
<accession>A0ABY5MAB6</accession>
<name>A0ABY5MAB6_9ACTN</name>
<keyword evidence="3" id="KW-1185">Reference proteome</keyword>
<organism evidence="2 3">
    <name type="scientific">Aeromicrobium wangtongii</name>
    <dbReference type="NCBI Taxonomy" id="2969247"/>
    <lineage>
        <taxon>Bacteria</taxon>
        <taxon>Bacillati</taxon>
        <taxon>Actinomycetota</taxon>
        <taxon>Actinomycetes</taxon>
        <taxon>Propionibacteriales</taxon>
        <taxon>Nocardioidaceae</taxon>
        <taxon>Aeromicrobium</taxon>
    </lineage>
</organism>